<name>A0AA40AEJ8_9PEZI</name>
<protein>
    <recommendedName>
        <fullName evidence="4">Ipa protein</fullName>
    </recommendedName>
</protein>
<evidence type="ECO:0008006" key="4">
    <source>
        <dbReference type="Google" id="ProtNLM"/>
    </source>
</evidence>
<comment type="caution">
    <text evidence="2">The sequence shown here is derived from an EMBL/GenBank/DDBJ whole genome shotgun (WGS) entry which is preliminary data.</text>
</comment>
<keyword evidence="3" id="KW-1185">Reference proteome</keyword>
<accession>A0AA40AEJ8</accession>
<dbReference type="PANTHER" id="PTHR40788:SF1">
    <property type="entry name" value="IPA PROTEIN"/>
    <property type="match status" value="1"/>
</dbReference>
<dbReference type="AlphaFoldDB" id="A0AA40AEJ8"/>
<dbReference type="PANTHER" id="PTHR40788">
    <property type="entry name" value="CLR5 DOMAIN-CONTAINING PROTEIN-RELATED"/>
    <property type="match status" value="1"/>
</dbReference>
<feature type="compositionally biased region" description="Basic and acidic residues" evidence="1">
    <location>
        <begin position="567"/>
        <end position="581"/>
    </location>
</feature>
<evidence type="ECO:0000256" key="1">
    <source>
        <dbReference type="SAM" id="MobiDB-lite"/>
    </source>
</evidence>
<evidence type="ECO:0000313" key="3">
    <source>
        <dbReference type="Proteomes" id="UP001172159"/>
    </source>
</evidence>
<organism evidence="2 3">
    <name type="scientific">Apiosordaria backusii</name>
    <dbReference type="NCBI Taxonomy" id="314023"/>
    <lineage>
        <taxon>Eukaryota</taxon>
        <taxon>Fungi</taxon>
        <taxon>Dikarya</taxon>
        <taxon>Ascomycota</taxon>
        <taxon>Pezizomycotina</taxon>
        <taxon>Sordariomycetes</taxon>
        <taxon>Sordariomycetidae</taxon>
        <taxon>Sordariales</taxon>
        <taxon>Lasiosphaeriaceae</taxon>
        <taxon>Apiosordaria</taxon>
    </lineage>
</organism>
<evidence type="ECO:0000313" key="2">
    <source>
        <dbReference type="EMBL" id="KAK0714406.1"/>
    </source>
</evidence>
<feature type="compositionally biased region" description="Basic and acidic residues" evidence="1">
    <location>
        <begin position="547"/>
        <end position="556"/>
    </location>
</feature>
<gene>
    <name evidence="2" type="ORF">B0T21DRAFT_415643</name>
</gene>
<reference evidence="2" key="1">
    <citation type="submission" date="2023-06" db="EMBL/GenBank/DDBJ databases">
        <title>Genome-scale phylogeny and comparative genomics of the fungal order Sordariales.</title>
        <authorList>
            <consortium name="Lawrence Berkeley National Laboratory"/>
            <person name="Hensen N."/>
            <person name="Bonometti L."/>
            <person name="Westerberg I."/>
            <person name="Brannstrom I.O."/>
            <person name="Guillou S."/>
            <person name="Cros-Aarteil S."/>
            <person name="Calhoun S."/>
            <person name="Haridas S."/>
            <person name="Kuo A."/>
            <person name="Mondo S."/>
            <person name="Pangilinan J."/>
            <person name="Riley R."/>
            <person name="Labutti K."/>
            <person name="Andreopoulos B."/>
            <person name="Lipzen A."/>
            <person name="Chen C."/>
            <person name="Yanf M."/>
            <person name="Daum C."/>
            <person name="Ng V."/>
            <person name="Clum A."/>
            <person name="Steindorff A."/>
            <person name="Ohm R."/>
            <person name="Martin F."/>
            <person name="Silar P."/>
            <person name="Natvig D."/>
            <person name="Lalanne C."/>
            <person name="Gautier V."/>
            <person name="Ament-Velasquez S.L."/>
            <person name="Kruys A."/>
            <person name="Hutchinson M.I."/>
            <person name="Powell A.J."/>
            <person name="Barry K."/>
            <person name="Miller A.N."/>
            <person name="Grigoriev I.V."/>
            <person name="Debuchy R."/>
            <person name="Gladieux P."/>
            <person name="Thoren M.H."/>
            <person name="Johannesson H."/>
        </authorList>
    </citation>
    <scope>NUCLEOTIDE SEQUENCE</scope>
    <source>
        <strain evidence="2">CBS 540.89</strain>
    </source>
</reference>
<sequence>MTNLGEVVVDLHSDLVNKYRKHAAGIERIWRTLSPAQRTACMKAGVLDGQVLEHPLDCKLGDTYKLVPEWNLQDITKEGSDYFLDLLRFRATTELWDQYAMGLNNGPGDHAHIENLRPMYRLDNYFTVFLRKPGKYGRSFRIIRRDAEMMKRLIPAVDAGLCVPQYTGHLILQRQEFLLMALNIMVRDVLEAGSKTRAQKAPAKPDTAVTDALSKLQIQECKKKAKSQPSLADLVATAHDQKDVLEEHLCLLSIAPGVLARAVSHCFLSRPELVPDEKGRRLPVYTDKYISGAILETLHIAVQDAVVWTYVSRLLELLEAKTGDKVYRAVIVQEISNVCHFEYRRAQSMFKRILQYDMGYKWFKRVSNAYDKVGNARVTMKGKPEDLTATDPQLHYMLRLAHPETTAAKASDWLKKLGDLYESHPDERARLREKESETLFNLAVIVGFIQDLSPVISMPSFSRKKGQKFVSRFNDLETELNGLRAKVDLQEYAVPIDHLLEPGMAESALQSLDKFIIDKTGTKLGFLYQDTVADCLEHLERQCQQVKEKMERKDEPTPFPSSTTETTEARIEQRKQKEKTRGTPSSVYEITPHTPSPPAKPPAKPFKVSKATADVFSTFFNSAGERGTVNWSSFVGAMAELGFSVLPRFGSVYSFYPPETMEVKRPLTLHRPHGSEIGRHLILAFAQRLKRVYGWDEGNFVV</sequence>
<dbReference type="EMBL" id="JAUKTV010000015">
    <property type="protein sequence ID" value="KAK0714406.1"/>
    <property type="molecule type" value="Genomic_DNA"/>
</dbReference>
<proteinExistence type="predicted"/>
<feature type="compositionally biased region" description="Pro residues" evidence="1">
    <location>
        <begin position="594"/>
        <end position="604"/>
    </location>
</feature>
<feature type="region of interest" description="Disordered" evidence="1">
    <location>
        <begin position="547"/>
        <end position="606"/>
    </location>
</feature>
<dbReference type="Proteomes" id="UP001172159">
    <property type="component" value="Unassembled WGS sequence"/>
</dbReference>